<dbReference type="Proteomes" id="UP000006727">
    <property type="component" value="Chromosome 12"/>
</dbReference>
<evidence type="ECO:0000256" key="6">
    <source>
        <dbReference type="ARBA" id="ARBA00022490"/>
    </source>
</evidence>
<dbReference type="Gene3D" id="6.10.140.2220">
    <property type="match status" value="1"/>
</dbReference>
<dbReference type="SUPFAM" id="SSF144232">
    <property type="entry name" value="HIT/MYND zinc finger-like"/>
    <property type="match status" value="1"/>
</dbReference>
<evidence type="ECO:0000313" key="16">
    <source>
        <dbReference type="EMBL" id="PNR44337.1"/>
    </source>
</evidence>
<reference evidence="17" key="3">
    <citation type="submission" date="2020-12" db="UniProtKB">
        <authorList>
            <consortium name="EnsemblPlants"/>
        </authorList>
    </citation>
    <scope>IDENTIFICATION</scope>
</reference>
<dbReference type="PROSITE" id="PS50865">
    <property type="entry name" value="ZF_MYND_2"/>
    <property type="match status" value="1"/>
</dbReference>
<dbReference type="PANTHER" id="PTHR13244">
    <property type="entry name" value="ZINC FINGER MYND DOMAIN CONTAINING PROTEIN 10"/>
    <property type="match status" value="1"/>
</dbReference>
<reference evidence="16 18" key="1">
    <citation type="journal article" date="2008" name="Science">
        <title>The Physcomitrella genome reveals evolutionary insights into the conquest of land by plants.</title>
        <authorList>
            <person name="Rensing S."/>
            <person name="Lang D."/>
            <person name="Zimmer A."/>
            <person name="Terry A."/>
            <person name="Salamov A."/>
            <person name="Shapiro H."/>
            <person name="Nishiyama T."/>
            <person name="Perroud P.-F."/>
            <person name="Lindquist E."/>
            <person name="Kamisugi Y."/>
            <person name="Tanahashi T."/>
            <person name="Sakakibara K."/>
            <person name="Fujita T."/>
            <person name="Oishi K."/>
            <person name="Shin-I T."/>
            <person name="Kuroki Y."/>
            <person name="Toyoda A."/>
            <person name="Suzuki Y."/>
            <person name="Hashimoto A."/>
            <person name="Yamaguchi K."/>
            <person name="Sugano A."/>
            <person name="Kohara Y."/>
            <person name="Fujiyama A."/>
            <person name="Anterola A."/>
            <person name="Aoki S."/>
            <person name="Ashton N."/>
            <person name="Barbazuk W.B."/>
            <person name="Barker E."/>
            <person name="Bennetzen J."/>
            <person name="Bezanilla M."/>
            <person name="Blankenship R."/>
            <person name="Cho S.H."/>
            <person name="Dutcher S."/>
            <person name="Estelle M."/>
            <person name="Fawcett J.A."/>
            <person name="Gundlach H."/>
            <person name="Hanada K."/>
            <person name="Heyl A."/>
            <person name="Hicks K.A."/>
            <person name="Hugh J."/>
            <person name="Lohr M."/>
            <person name="Mayer K."/>
            <person name="Melkozernov A."/>
            <person name="Murata T."/>
            <person name="Nelson D."/>
            <person name="Pils B."/>
            <person name="Prigge M."/>
            <person name="Reiss B."/>
            <person name="Renner T."/>
            <person name="Rombauts S."/>
            <person name="Rushton P."/>
            <person name="Sanderfoot A."/>
            <person name="Schween G."/>
            <person name="Shiu S.-H."/>
            <person name="Stueber K."/>
            <person name="Theodoulou F.L."/>
            <person name="Tu H."/>
            <person name="Van de Peer Y."/>
            <person name="Verrier P.J."/>
            <person name="Waters E."/>
            <person name="Wood A."/>
            <person name="Yang L."/>
            <person name="Cove D."/>
            <person name="Cuming A."/>
            <person name="Hasebe M."/>
            <person name="Lucas S."/>
            <person name="Mishler D.B."/>
            <person name="Reski R."/>
            <person name="Grigoriev I."/>
            <person name="Quatrano R.S."/>
            <person name="Boore J.L."/>
        </authorList>
    </citation>
    <scope>NUCLEOTIDE SEQUENCE [LARGE SCALE GENOMIC DNA]</scope>
    <source>
        <strain evidence="17 18">cv. Gransden 2004</strain>
    </source>
</reference>
<organism evidence="16">
    <name type="scientific">Physcomitrium patens</name>
    <name type="common">Spreading-leaved earth moss</name>
    <name type="synonym">Physcomitrella patens</name>
    <dbReference type="NCBI Taxonomy" id="3218"/>
    <lineage>
        <taxon>Eukaryota</taxon>
        <taxon>Viridiplantae</taxon>
        <taxon>Streptophyta</taxon>
        <taxon>Embryophyta</taxon>
        <taxon>Bryophyta</taxon>
        <taxon>Bryophytina</taxon>
        <taxon>Bryopsida</taxon>
        <taxon>Funariidae</taxon>
        <taxon>Funariales</taxon>
        <taxon>Funariaceae</taxon>
        <taxon>Physcomitrium</taxon>
    </lineage>
</organism>
<proteinExistence type="inferred from homology"/>
<evidence type="ECO:0000313" key="18">
    <source>
        <dbReference type="Proteomes" id="UP000006727"/>
    </source>
</evidence>
<keyword evidence="8 14" id="KW-0863">Zinc-finger</keyword>
<dbReference type="GO" id="GO:0016324">
    <property type="term" value="C:apical plasma membrane"/>
    <property type="evidence" value="ECO:0007669"/>
    <property type="project" value="UniProtKB-SubCell"/>
</dbReference>
<evidence type="ECO:0000256" key="10">
    <source>
        <dbReference type="ARBA" id="ARBA00023136"/>
    </source>
</evidence>
<comment type="similarity">
    <text evidence="3">Belongs to the ZMYND10 family.</text>
</comment>
<keyword evidence="18" id="KW-1185">Reference proteome</keyword>
<evidence type="ECO:0000256" key="5">
    <source>
        <dbReference type="ARBA" id="ARBA00022475"/>
    </source>
</evidence>
<dbReference type="PANTHER" id="PTHR13244:SF7">
    <property type="entry name" value="ZINC FINGER MYND DOMAIN-CONTAINING PROTEIN 10"/>
    <property type="match status" value="1"/>
</dbReference>
<evidence type="ECO:0000256" key="7">
    <source>
        <dbReference type="ARBA" id="ARBA00022723"/>
    </source>
</evidence>
<reference evidence="16 18" key="2">
    <citation type="journal article" date="2018" name="Plant J.">
        <title>The Physcomitrella patens chromosome-scale assembly reveals moss genome structure and evolution.</title>
        <authorList>
            <person name="Lang D."/>
            <person name="Ullrich K.K."/>
            <person name="Murat F."/>
            <person name="Fuchs J."/>
            <person name="Jenkins J."/>
            <person name="Haas F.B."/>
            <person name="Piednoel M."/>
            <person name="Gundlach H."/>
            <person name="Van Bel M."/>
            <person name="Meyberg R."/>
            <person name="Vives C."/>
            <person name="Morata J."/>
            <person name="Symeonidi A."/>
            <person name="Hiss M."/>
            <person name="Muchero W."/>
            <person name="Kamisugi Y."/>
            <person name="Saleh O."/>
            <person name="Blanc G."/>
            <person name="Decker E.L."/>
            <person name="van Gessel N."/>
            <person name="Grimwood J."/>
            <person name="Hayes R.D."/>
            <person name="Graham S.W."/>
            <person name="Gunter L.E."/>
            <person name="McDaniel S.F."/>
            <person name="Hoernstein S.N.W."/>
            <person name="Larsson A."/>
            <person name="Li F.W."/>
            <person name="Perroud P.F."/>
            <person name="Phillips J."/>
            <person name="Ranjan P."/>
            <person name="Rokshar D.S."/>
            <person name="Rothfels C.J."/>
            <person name="Schneider L."/>
            <person name="Shu S."/>
            <person name="Stevenson D.W."/>
            <person name="Thummler F."/>
            <person name="Tillich M."/>
            <person name="Villarreal Aguilar J.C."/>
            <person name="Widiez T."/>
            <person name="Wong G.K."/>
            <person name="Wymore A."/>
            <person name="Zhang Y."/>
            <person name="Zimmer A.D."/>
            <person name="Quatrano R.S."/>
            <person name="Mayer K.F.X."/>
            <person name="Goodstein D."/>
            <person name="Casacuberta J.M."/>
            <person name="Vandepoele K."/>
            <person name="Reski R."/>
            <person name="Cuming A.C."/>
            <person name="Tuskan G.A."/>
            <person name="Maumus F."/>
            <person name="Salse J."/>
            <person name="Schmutz J."/>
            <person name="Rensing S.A."/>
        </authorList>
    </citation>
    <scope>NUCLEOTIDE SEQUENCE [LARGE SCALE GENOMIC DNA]</scope>
    <source>
        <strain evidence="17 18">cv. Gransden 2004</strain>
    </source>
</reference>
<keyword evidence="5" id="KW-1003">Cell membrane</keyword>
<evidence type="ECO:0000256" key="3">
    <source>
        <dbReference type="ARBA" id="ARBA00005373"/>
    </source>
</evidence>
<keyword evidence="10" id="KW-0472">Membrane</keyword>
<dbReference type="InterPro" id="IPR002893">
    <property type="entry name" value="Znf_MYND"/>
</dbReference>
<keyword evidence="9" id="KW-0862">Zinc</keyword>
<keyword evidence="6" id="KW-0963">Cytoplasm</keyword>
<keyword evidence="7" id="KW-0479">Metal-binding</keyword>
<feature type="domain" description="MYND-type" evidence="15">
    <location>
        <begin position="24"/>
        <end position="60"/>
    </location>
</feature>
<dbReference type="GO" id="GO:0120293">
    <property type="term" value="C:dynein axonemal particle"/>
    <property type="evidence" value="ECO:0007669"/>
    <property type="project" value="UniProtKB-SubCell"/>
</dbReference>
<keyword evidence="11" id="KW-0206">Cytoskeleton</keyword>
<evidence type="ECO:0000313" key="17">
    <source>
        <dbReference type="EnsemblPlants" id="Pp3c12_24870V3.1"/>
    </source>
</evidence>
<dbReference type="EnsemblPlants" id="Pp3c12_24870V3.1">
    <property type="protein sequence ID" value="Pp3c12_24870V3.1"/>
    <property type="gene ID" value="Pp3c12_24870"/>
</dbReference>
<comment type="function">
    <text evidence="13">Plays a role in axonemal structure organization and motility. Involved in axonemal pre-assembly of inner and outer dynein arms (IDA and ODA, respectively) for proper axoneme building for cilia motility. May act by indirectly regulating transcription of dynein proteins.</text>
</comment>
<accession>A0A2K1JS28</accession>
<evidence type="ECO:0000256" key="9">
    <source>
        <dbReference type="ARBA" id="ARBA00022833"/>
    </source>
</evidence>
<sequence>MLQHITSVAQLTLVVQELMEQPTCAACKKAAVQRCSRCKSEWYCGRECQVSVWKMHKGACDILAGKVEKSGVAQADISLDPT</sequence>
<evidence type="ECO:0000256" key="8">
    <source>
        <dbReference type="ARBA" id="ARBA00022771"/>
    </source>
</evidence>
<dbReference type="InterPro" id="IPR052298">
    <property type="entry name" value="ZMYND10"/>
</dbReference>
<evidence type="ECO:0000256" key="2">
    <source>
        <dbReference type="ARBA" id="ARBA00004300"/>
    </source>
</evidence>
<dbReference type="FunFam" id="6.10.140.2220:FF:000009">
    <property type="entry name" value="Zinc finger MYND domain-containing protein 10"/>
    <property type="match status" value="1"/>
</dbReference>
<comment type="subcellular location">
    <subcellularLocation>
        <location evidence="1">Apical cell membrane</location>
    </subcellularLocation>
    <subcellularLocation>
        <location evidence="2">Cytoplasm</location>
        <location evidence="2">Cytoskeleton</location>
        <location evidence="2">Microtubule organizing center</location>
        <location evidence="2">Centrosome</location>
    </subcellularLocation>
    <subcellularLocation>
        <location evidence="12">Dynein axonemal particle</location>
    </subcellularLocation>
</comment>
<evidence type="ECO:0000256" key="12">
    <source>
        <dbReference type="ARBA" id="ARBA00024190"/>
    </source>
</evidence>
<evidence type="ECO:0000256" key="14">
    <source>
        <dbReference type="PROSITE-ProRule" id="PRU00134"/>
    </source>
</evidence>
<evidence type="ECO:0000256" key="13">
    <source>
        <dbReference type="ARBA" id="ARBA00045527"/>
    </source>
</evidence>
<dbReference type="PaxDb" id="3218-PP1S372_27V6.1"/>
<name>A0A2K1JS28_PHYPA</name>
<evidence type="ECO:0000256" key="4">
    <source>
        <dbReference type="ARBA" id="ARBA00016317"/>
    </source>
</evidence>
<evidence type="ECO:0000256" key="11">
    <source>
        <dbReference type="ARBA" id="ARBA00023212"/>
    </source>
</evidence>
<dbReference type="STRING" id="3218.A0A2K1JS28"/>
<dbReference type="AlphaFoldDB" id="A0A2K1JS28"/>
<dbReference type="PROSITE" id="PS01360">
    <property type="entry name" value="ZF_MYND_1"/>
    <property type="match status" value="1"/>
</dbReference>
<dbReference type="Gramene" id="Pp3c12_24870V3.1">
    <property type="protein sequence ID" value="Pp3c12_24870V3.1"/>
    <property type="gene ID" value="Pp3c12_24870"/>
</dbReference>
<dbReference type="GO" id="GO:0008270">
    <property type="term" value="F:zinc ion binding"/>
    <property type="evidence" value="ECO:0007669"/>
    <property type="project" value="UniProtKB-KW"/>
</dbReference>
<gene>
    <name evidence="16" type="ORF">PHYPA_016721</name>
</gene>
<dbReference type="EMBL" id="ABEU02000012">
    <property type="protein sequence ID" value="PNR44337.1"/>
    <property type="molecule type" value="Genomic_DNA"/>
</dbReference>
<evidence type="ECO:0000259" key="15">
    <source>
        <dbReference type="PROSITE" id="PS50865"/>
    </source>
</evidence>
<dbReference type="Pfam" id="PF01753">
    <property type="entry name" value="zf-MYND"/>
    <property type="match status" value="1"/>
</dbReference>
<protein>
    <recommendedName>
        <fullName evidence="4">Zinc finger MYND domain-containing protein 10</fullName>
    </recommendedName>
</protein>
<evidence type="ECO:0000256" key="1">
    <source>
        <dbReference type="ARBA" id="ARBA00004221"/>
    </source>
</evidence>